<feature type="domain" description="ARMC9 CTLH-like" evidence="5">
    <location>
        <begin position="50"/>
        <end position="168"/>
    </location>
</feature>
<name>A0A4Y7NNU0_9CRUS</name>
<dbReference type="PANTHER" id="PTHR13083:SF3">
    <property type="entry name" value="WD REPEAT-CONTAINING PROTEIN 91"/>
    <property type="match status" value="1"/>
</dbReference>
<evidence type="ECO:0000256" key="3">
    <source>
        <dbReference type="ARBA" id="ARBA00006128"/>
    </source>
</evidence>
<evidence type="ECO:0000256" key="2">
    <source>
        <dbReference type="ARBA" id="ARBA00004603"/>
    </source>
</evidence>
<dbReference type="GO" id="GO:0045022">
    <property type="term" value="P:early endosome to late endosome transport"/>
    <property type="evidence" value="ECO:0007669"/>
    <property type="project" value="InterPro"/>
</dbReference>
<evidence type="ECO:0000256" key="1">
    <source>
        <dbReference type="ARBA" id="ARBA00004412"/>
    </source>
</evidence>
<comment type="subcellular location">
    <subcellularLocation>
        <location evidence="1">Early endosome</location>
    </subcellularLocation>
    <subcellularLocation>
        <location evidence="2">Late endosome</location>
    </subcellularLocation>
</comment>
<dbReference type="GO" id="GO:0031902">
    <property type="term" value="C:late endosome membrane"/>
    <property type="evidence" value="ECO:0007669"/>
    <property type="project" value="TreeGrafter"/>
</dbReference>
<accession>A0A4Y7NNU0</accession>
<dbReference type="EMBL" id="LR024647">
    <property type="protein sequence ID" value="SVE94266.1"/>
    <property type="molecule type" value="mRNA"/>
</dbReference>
<protein>
    <submittedName>
        <fullName evidence="6">EOG090X0719</fullName>
    </submittedName>
</protein>
<proteinExistence type="evidence at transcript level"/>
<gene>
    <name evidence="6" type="primary">EOG090X0719</name>
</gene>
<sequence>MSCTQQMDELVKEYLLYRGFTGTVRALDADLKSEKDKAFRPDKIIEQFINYITQYDLNGLKEYWHHFDQSVFERLDQNFMPAIKKMENSLLRMYVINACTNGKQEKVHEFFEKLGGDLQHQVEWKDWFALPFIKNPEENPTFMVYFTRQWQDTMLISLHNLLAVSFQCLPQPKLTAYNEEASRITRLQAENDQLKLKLARSNIGDTQEPSSSNILSSDNFPPGLDLIDEFYLIPGDTSPADSHSRSFRSFIRGFSTNNGAIVGRSVIASSKVQFTVRTTTRITEVKRLIRRNANLVDNQRVVTEFQDLL</sequence>
<dbReference type="AlphaFoldDB" id="A0A4Y7NNU0"/>
<dbReference type="GO" id="GO:0141039">
    <property type="term" value="F:phosphatidylinositol 3-kinase inhibitor activity"/>
    <property type="evidence" value="ECO:0007669"/>
    <property type="project" value="InterPro"/>
</dbReference>
<dbReference type="InterPro" id="IPR056327">
    <property type="entry name" value="ARMC9_CTLH-like_dom"/>
</dbReference>
<evidence type="ECO:0000313" key="6">
    <source>
        <dbReference type="EMBL" id="SVE94266.1"/>
    </source>
</evidence>
<dbReference type="PANTHER" id="PTHR13083">
    <property type="entry name" value="WD REPEAT-CONTAINING PROTEIN 91"/>
    <property type="match status" value="1"/>
</dbReference>
<dbReference type="Pfam" id="PF23138">
    <property type="entry name" value="CTLH_Armc9"/>
    <property type="match status" value="1"/>
</dbReference>
<organism evidence="6">
    <name type="scientific">Simocephalus serrulatus</name>
    <dbReference type="NCBI Taxonomy" id="117539"/>
    <lineage>
        <taxon>Eukaryota</taxon>
        <taxon>Metazoa</taxon>
        <taxon>Ecdysozoa</taxon>
        <taxon>Arthropoda</taxon>
        <taxon>Crustacea</taxon>
        <taxon>Branchiopoda</taxon>
        <taxon>Diplostraca</taxon>
        <taxon>Cladocera</taxon>
        <taxon>Anomopoda</taxon>
        <taxon>Daphniidae</taxon>
        <taxon>Simocephalus</taxon>
    </lineage>
</organism>
<dbReference type="GO" id="GO:0031901">
    <property type="term" value="C:early endosome membrane"/>
    <property type="evidence" value="ECO:0007669"/>
    <property type="project" value="TreeGrafter"/>
</dbReference>
<comment type="similarity">
    <text evidence="3">Belongs to the WD repeat WDR91 family.</text>
</comment>
<dbReference type="GO" id="GO:0051898">
    <property type="term" value="P:negative regulation of phosphatidylinositol 3-kinase/protein kinase B signal transduction"/>
    <property type="evidence" value="ECO:0007669"/>
    <property type="project" value="InterPro"/>
</dbReference>
<evidence type="ECO:0000256" key="4">
    <source>
        <dbReference type="ARBA" id="ARBA00022753"/>
    </source>
</evidence>
<evidence type="ECO:0000259" key="5">
    <source>
        <dbReference type="Pfam" id="PF23138"/>
    </source>
</evidence>
<keyword evidence="4" id="KW-0967">Endosome</keyword>
<reference evidence="6" key="1">
    <citation type="submission" date="2018-08" db="EMBL/GenBank/DDBJ databases">
        <authorList>
            <person name="Cornetti L."/>
        </authorList>
    </citation>
    <scope>NUCLEOTIDE SEQUENCE</scope>
    <source>
        <strain evidence="6">OM-SAIQ-clone2</strain>
    </source>
</reference>
<dbReference type="InterPro" id="IPR039724">
    <property type="entry name" value="WDR91"/>
</dbReference>